<accession>A0AAE3XEI7</accession>
<gene>
    <name evidence="1" type="ORF">J2Y00_002262</name>
</gene>
<sequence length="102" mass="11252">MTQPVLWVGRPPMKMRALQFYCADHARTNDARDVLTGLLYDPAFRAAGGFFQCDSPEYLMVEFWGSGACAQAMCLAASEALGYPLREFDGPLHAQAHLLEPA</sequence>
<dbReference type="RefSeq" id="WP_309853150.1">
    <property type="nucleotide sequence ID" value="NZ_JAVDQJ010000004.1"/>
</dbReference>
<evidence type="ECO:0000313" key="1">
    <source>
        <dbReference type="EMBL" id="MDR6218665.1"/>
    </source>
</evidence>
<dbReference type="Proteomes" id="UP001185331">
    <property type="component" value="Unassembled WGS sequence"/>
</dbReference>
<organism evidence="1 2">
    <name type="scientific">Deinococcus soli</name>
    <name type="common">ex Cha et al. 2016</name>
    <dbReference type="NCBI Taxonomy" id="1309411"/>
    <lineage>
        <taxon>Bacteria</taxon>
        <taxon>Thermotogati</taxon>
        <taxon>Deinococcota</taxon>
        <taxon>Deinococci</taxon>
        <taxon>Deinococcales</taxon>
        <taxon>Deinococcaceae</taxon>
        <taxon>Deinococcus</taxon>
    </lineage>
</organism>
<comment type="caution">
    <text evidence="1">The sequence shown here is derived from an EMBL/GenBank/DDBJ whole genome shotgun (WGS) entry which is preliminary data.</text>
</comment>
<dbReference type="AlphaFoldDB" id="A0AAE3XEI7"/>
<reference evidence="1" key="1">
    <citation type="submission" date="2023-07" db="EMBL/GenBank/DDBJ databases">
        <title>Sorghum-associated microbial communities from plants grown in Nebraska, USA.</title>
        <authorList>
            <person name="Schachtman D."/>
        </authorList>
    </citation>
    <scope>NUCLEOTIDE SEQUENCE</scope>
    <source>
        <strain evidence="1">BE330</strain>
    </source>
</reference>
<protein>
    <submittedName>
        <fullName evidence="1">Uncharacterized protein</fullName>
    </submittedName>
</protein>
<name>A0AAE3XEI7_9DEIO</name>
<proteinExistence type="predicted"/>
<evidence type="ECO:0000313" key="2">
    <source>
        <dbReference type="Proteomes" id="UP001185331"/>
    </source>
</evidence>
<dbReference type="EMBL" id="JAVDQK010000005">
    <property type="protein sequence ID" value="MDR6218665.1"/>
    <property type="molecule type" value="Genomic_DNA"/>
</dbReference>